<proteinExistence type="predicted"/>
<accession>A0A098LB54</accession>
<name>A0A098LB54_9BACT</name>
<dbReference type="EMBL" id="BBLT01000002">
    <property type="protein sequence ID" value="GAL84150.1"/>
    <property type="molecule type" value="Genomic_DNA"/>
</dbReference>
<evidence type="ECO:0000313" key="2">
    <source>
        <dbReference type="Proteomes" id="UP000030185"/>
    </source>
</evidence>
<dbReference type="Proteomes" id="UP000030185">
    <property type="component" value="Unassembled WGS sequence"/>
</dbReference>
<evidence type="ECO:0000313" key="1">
    <source>
        <dbReference type="EMBL" id="GAL84150.1"/>
    </source>
</evidence>
<keyword evidence="2" id="KW-1185">Reference proteome</keyword>
<dbReference type="AlphaFoldDB" id="A0A098LB54"/>
<reference evidence="1 2" key="1">
    <citation type="submission" date="2014-09" db="EMBL/GenBank/DDBJ databases">
        <title>Sporocytophaga myxococcoides PG-01 genome sequencing.</title>
        <authorList>
            <person name="Liu L."/>
            <person name="Gao P.J."/>
            <person name="Chen G.J."/>
            <person name="Wang L.S."/>
        </authorList>
    </citation>
    <scope>NUCLEOTIDE SEQUENCE [LARGE SCALE GENOMIC DNA]</scope>
    <source>
        <strain evidence="1 2">PG-01</strain>
    </source>
</reference>
<sequence length="155" mass="18259">MDDEVDIEKRGALKRKEITGAIASALKMNSFDLLSSYIPEENELIYLKKHASQKDKYIYDEIDPETFKNQTKENFEIVEEAGIDHQLNWSQTELVDQQEMKKNDYNYTVFMAVQDMNGKTMKLSYDAIKIKEKWFIFQGIRVEQCLTVRKDCPKQ</sequence>
<gene>
    <name evidence="1" type="ORF">MYP_1378</name>
</gene>
<protein>
    <submittedName>
        <fullName evidence="1">Uncharacterized protein</fullName>
    </submittedName>
</protein>
<organism evidence="1 2">
    <name type="scientific">Sporocytophaga myxococcoides</name>
    <dbReference type="NCBI Taxonomy" id="153721"/>
    <lineage>
        <taxon>Bacteria</taxon>
        <taxon>Pseudomonadati</taxon>
        <taxon>Bacteroidota</taxon>
        <taxon>Cytophagia</taxon>
        <taxon>Cytophagales</taxon>
        <taxon>Cytophagaceae</taxon>
        <taxon>Sporocytophaga</taxon>
    </lineage>
</organism>
<comment type="caution">
    <text evidence="1">The sequence shown here is derived from an EMBL/GenBank/DDBJ whole genome shotgun (WGS) entry which is preliminary data.</text>
</comment>